<evidence type="ECO:0000259" key="10">
    <source>
        <dbReference type="Pfam" id="PF02879"/>
    </source>
</evidence>
<keyword evidence="5 7" id="KW-0460">Magnesium</keyword>
<dbReference type="InterPro" id="IPR005841">
    <property type="entry name" value="Alpha-D-phosphohexomutase_SF"/>
</dbReference>
<dbReference type="EMBL" id="PCWM01000060">
    <property type="protein sequence ID" value="PIR03009.1"/>
    <property type="molecule type" value="Genomic_DNA"/>
</dbReference>
<evidence type="ECO:0000259" key="9">
    <source>
        <dbReference type="Pfam" id="PF02878"/>
    </source>
</evidence>
<dbReference type="Pfam" id="PF02879">
    <property type="entry name" value="PGM_PMM_II"/>
    <property type="match status" value="1"/>
</dbReference>
<dbReference type="PANTHER" id="PTHR43771">
    <property type="entry name" value="PHOSPHOMANNOMUTASE"/>
    <property type="match status" value="1"/>
</dbReference>
<dbReference type="Pfam" id="PF02878">
    <property type="entry name" value="PGM_PMM_I"/>
    <property type="match status" value="1"/>
</dbReference>
<dbReference type="CDD" id="cd03089">
    <property type="entry name" value="PMM_PGM"/>
    <property type="match status" value="1"/>
</dbReference>
<dbReference type="GO" id="GO:0016868">
    <property type="term" value="F:intramolecular phosphotransferase activity"/>
    <property type="evidence" value="ECO:0007669"/>
    <property type="project" value="InterPro"/>
</dbReference>
<proteinExistence type="inferred from homology"/>
<dbReference type="InterPro" id="IPR005844">
    <property type="entry name" value="A-D-PHexomutase_a/b/a-I"/>
</dbReference>
<comment type="cofactor">
    <cofactor evidence="1">
        <name>Mg(2+)</name>
        <dbReference type="ChEBI" id="CHEBI:18420"/>
    </cofactor>
</comment>
<dbReference type="InterPro" id="IPR016055">
    <property type="entry name" value="A-D-PHexomutase_a/b/a-I/II/III"/>
</dbReference>
<sequence>MTTQFPSHIFKAYDIRGVYGTEVTEALAYSLGRAIVEFMKQDQGKNDLTLVVCQDMRTSSDPLKAELVRGLTDQGADVVDIGLASTPTFYFGVAKYGYDGGVQVTASHNPGKYNGFKMVRPEACPISGETGIMQIRDMVEQGIFPESKKKGTVTTRDGVIAAEVAYALSHVDISKIKPMNVVIDNANGMGSLVMEELFKHLPCTLDKLFFDLDGTFPNHEANPLIEENNADIQKRVVQMNADIGIALDGDSDRVFFIDNTGQTVEPAIVRGMLAQIYLRAYPGGAVGYDVRPGKITEDMILEAGGRPFLTKVGHSLIKEQSKKENAIFSGESSGHFFIKAEFGFFEMPAIIVLQFLKEISESGKTVRQYIEPLMKYAHSGEINFEVEDKQAVFETLKEVYGATLTQEFDGMSFDLGDWWFNVRASNTESLLRLNLEAKSEEIMKEGVEKVKKFFAEEQAVQVVLRAEKELGMGKELDGYLDELADRV</sequence>
<feature type="domain" description="Alpha-D-phosphohexomutase C-terminal" evidence="8">
    <location>
        <begin position="381"/>
        <end position="450"/>
    </location>
</feature>
<evidence type="ECO:0000259" key="8">
    <source>
        <dbReference type="Pfam" id="PF00408"/>
    </source>
</evidence>
<dbReference type="Pfam" id="PF02880">
    <property type="entry name" value="PGM_PMM_III"/>
    <property type="match status" value="1"/>
</dbReference>
<dbReference type="GO" id="GO:0005975">
    <property type="term" value="P:carbohydrate metabolic process"/>
    <property type="evidence" value="ECO:0007669"/>
    <property type="project" value="InterPro"/>
</dbReference>
<gene>
    <name evidence="12" type="primary">manB</name>
    <name evidence="12" type="ORF">COV60_02615</name>
</gene>
<name>A0A2H0N284_9BACT</name>
<comment type="caution">
    <text evidence="12">The sequence shown here is derived from an EMBL/GenBank/DDBJ whole genome shotgun (WGS) entry which is preliminary data.</text>
</comment>
<evidence type="ECO:0000313" key="12">
    <source>
        <dbReference type="EMBL" id="PIR03009.1"/>
    </source>
</evidence>
<organism evidence="12 13">
    <name type="scientific">Candidatus Magasanikbacteria bacterium CG11_big_fil_rev_8_21_14_0_20_43_7</name>
    <dbReference type="NCBI Taxonomy" id="1974654"/>
    <lineage>
        <taxon>Bacteria</taxon>
        <taxon>Candidatus Magasanikiibacteriota</taxon>
    </lineage>
</organism>
<evidence type="ECO:0000313" key="13">
    <source>
        <dbReference type="Proteomes" id="UP000229782"/>
    </source>
</evidence>
<evidence type="ECO:0000256" key="2">
    <source>
        <dbReference type="ARBA" id="ARBA00010231"/>
    </source>
</evidence>
<dbReference type="InterPro" id="IPR005843">
    <property type="entry name" value="A-D-PHexomutase_C"/>
</dbReference>
<dbReference type="Proteomes" id="UP000229782">
    <property type="component" value="Unassembled WGS sequence"/>
</dbReference>
<dbReference type="InterPro" id="IPR036900">
    <property type="entry name" value="A-D-PHexomutase_C_sf"/>
</dbReference>
<evidence type="ECO:0000256" key="1">
    <source>
        <dbReference type="ARBA" id="ARBA00001946"/>
    </source>
</evidence>
<dbReference type="InterPro" id="IPR005846">
    <property type="entry name" value="A-D-PHexomutase_a/b/a-III"/>
</dbReference>
<feature type="domain" description="Alpha-D-phosphohexomutase alpha/beta/alpha" evidence="9">
    <location>
        <begin position="9"/>
        <end position="141"/>
    </location>
</feature>
<dbReference type="Pfam" id="PF00408">
    <property type="entry name" value="PGM_PMM_IV"/>
    <property type="match status" value="1"/>
</dbReference>
<dbReference type="SUPFAM" id="SSF53738">
    <property type="entry name" value="Phosphoglucomutase, first 3 domains"/>
    <property type="match status" value="3"/>
</dbReference>
<protein>
    <submittedName>
        <fullName evidence="12">Phosphomannomutase/phosphoglucomutase</fullName>
    </submittedName>
</protein>
<reference evidence="12 13" key="1">
    <citation type="submission" date="2017-09" db="EMBL/GenBank/DDBJ databases">
        <title>Depth-based differentiation of microbial function through sediment-hosted aquifers and enrichment of novel symbionts in the deep terrestrial subsurface.</title>
        <authorList>
            <person name="Probst A.J."/>
            <person name="Ladd B."/>
            <person name="Jarett J.K."/>
            <person name="Geller-Mcgrath D.E."/>
            <person name="Sieber C.M."/>
            <person name="Emerson J.B."/>
            <person name="Anantharaman K."/>
            <person name="Thomas B.C."/>
            <person name="Malmstrom R."/>
            <person name="Stieglmeier M."/>
            <person name="Klingl A."/>
            <person name="Woyke T."/>
            <person name="Ryan C.M."/>
            <person name="Banfield J.F."/>
        </authorList>
    </citation>
    <scope>NUCLEOTIDE SEQUENCE [LARGE SCALE GENOMIC DNA]</scope>
    <source>
        <strain evidence="12">CG11_big_fil_rev_8_21_14_0_20_43_7</strain>
    </source>
</reference>
<evidence type="ECO:0000256" key="6">
    <source>
        <dbReference type="ARBA" id="ARBA00023235"/>
    </source>
</evidence>
<keyword evidence="3" id="KW-0597">Phosphoprotein</keyword>
<dbReference type="PRINTS" id="PR00509">
    <property type="entry name" value="PGMPMM"/>
</dbReference>
<keyword evidence="6" id="KW-0413">Isomerase</keyword>
<dbReference type="AlphaFoldDB" id="A0A2H0N284"/>
<dbReference type="InterPro" id="IPR016066">
    <property type="entry name" value="A-D-PHexomutase_CS"/>
</dbReference>
<dbReference type="InterPro" id="IPR005845">
    <property type="entry name" value="A-D-PHexomutase_a/b/a-II"/>
</dbReference>
<feature type="domain" description="Alpha-D-phosphohexomutase alpha/beta/alpha" evidence="11">
    <location>
        <begin position="278"/>
        <end position="374"/>
    </location>
</feature>
<comment type="similarity">
    <text evidence="2 7">Belongs to the phosphohexose mutase family.</text>
</comment>
<feature type="domain" description="Alpha-D-phosphohexomutase alpha/beta/alpha" evidence="10">
    <location>
        <begin position="170"/>
        <end position="261"/>
    </location>
</feature>
<evidence type="ECO:0000256" key="5">
    <source>
        <dbReference type="ARBA" id="ARBA00022842"/>
    </source>
</evidence>
<evidence type="ECO:0000256" key="7">
    <source>
        <dbReference type="RuleBase" id="RU004326"/>
    </source>
</evidence>
<evidence type="ECO:0000256" key="3">
    <source>
        <dbReference type="ARBA" id="ARBA00022553"/>
    </source>
</evidence>
<dbReference type="PROSITE" id="PS00710">
    <property type="entry name" value="PGM_PMM"/>
    <property type="match status" value="1"/>
</dbReference>
<dbReference type="Gene3D" id="3.40.120.10">
    <property type="entry name" value="Alpha-D-Glucose-1,6-Bisphosphate, subunit A, domain 3"/>
    <property type="match status" value="3"/>
</dbReference>
<dbReference type="PANTHER" id="PTHR43771:SF1">
    <property type="entry name" value="PHOSPHOMANNOMUTASE"/>
    <property type="match status" value="1"/>
</dbReference>
<dbReference type="GO" id="GO:0000287">
    <property type="term" value="F:magnesium ion binding"/>
    <property type="evidence" value="ECO:0007669"/>
    <property type="project" value="InterPro"/>
</dbReference>
<keyword evidence="4 7" id="KW-0479">Metal-binding</keyword>
<dbReference type="SUPFAM" id="SSF55957">
    <property type="entry name" value="Phosphoglucomutase, C-terminal domain"/>
    <property type="match status" value="1"/>
</dbReference>
<evidence type="ECO:0000256" key="4">
    <source>
        <dbReference type="ARBA" id="ARBA00022723"/>
    </source>
</evidence>
<dbReference type="Gene3D" id="3.30.310.50">
    <property type="entry name" value="Alpha-D-phosphohexomutase, C-terminal domain"/>
    <property type="match status" value="1"/>
</dbReference>
<accession>A0A2H0N284</accession>
<evidence type="ECO:0000259" key="11">
    <source>
        <dbReference type="Pfam" id="PF02880"/>
    </source>
</evidence>